<dbReference type="EMBL" id="SJOL01007942">
    <property type="protein sequence ID" value="TGZ61485.1"/>
    <property type="molecule type" value="Genomic_DNA"/>
</dbReference>
<dbReference type="OrthoDB" id="10264738at2759"/>
<dbReference type="FunFam" id="3.60.40.10:FF:000001">
    <property type="entry name" value="protein phosphatase 1B isoform X1"/>
    <property type="match status" value="1"/>
</dbReference>
<feature type="domain" description="PPM-type phosphatase" evidence="11">
    <location>
        <begin position="23"/>
        <end position="291"/>
    </location>
</feature>
<dbReference type="InterPro" id="IPR000222">
    <property type="entry name" value="PP2C_BS"/>
</dbReference>
<evidence type="ECO:0000313" key="12">
    <source>
        <dbReference type="EMBL" id="TGZ61485.1"/>
    </source>
</evidence>
<dbReference type="PROSITE" id="PS51746">
    <property type="entry name" value="PPM_2"/>
    <property type="match status" value="1"/>
</dbReference>
<feature type="compositionally biased region" description="Basic and acidic residues" evidence="10">
    <location>
        <begin position="1"/>
        <end position="14"/>
    </location>
</feature>
<comment type="similarity">
    <text evidence="3 9">Belongs to the PP2C family.</text>
</comment>
<keyword evidence="6" id="KW-0460">Magnesium</keyword>
<proteinExistence type="inferred from homology"/>
<dbReference type="PANTHER" id="PTHR47992">
    <property type="entry name" value="PROTEIN PHOSPHATASE"/>
    <property type="match status" value="1"/>
</dbReference>
<dbReference type="GO" id="GO:0046872">
    <property type="term" value="F:metal ion binding"/>
    <property type="evidence" value="ECO:0007669"/>
    <property type="project" value="UniProtKB-KW"/>
</dbReference>
<dbReference type="InterPro" id="IPR001932">
    <property type="entry name" value="PPM-type_phosphatase-like_dom"/>
</dbReference>
<dbReference type="Gene3D" id="3.60.40.10">
    <property type="entry name" value="PPM-type phosphatase domain"/>
    <property type="match status" value="1"/>
</dbReference>
<accession>A0A4S2LDD3</accession>
<evidence type="ECO:0000256" key="7">
    <source>
        <dbReference type="ARBA" id="ARBA00022912"/>
    </source>
</evidence>
<reference evidence="12 13" key="1">
    <citation type="journal article" date="2019" name="BMC Genomics">
        <title>New insights from Opisthorchis felineus genome: update on genomics of the epidemiologically important liver flukes.</title>
        <authorList>
            <person name="Ershov N.I."/>
            <person name="Mordvinov V.A."/>
            <person name="Prokhortchouk E.B."/>
            <person name="Pakharukova M.Y."/>
            <person name="Gunbin K.V."/>
            <person name="Ustyantsev K."/>
            <person name="Genaev M.A."/>
            <person name="Blinov A.G."/>
            <person name="Mazur A."/>
            <person name="Boulygina E."/>
            <person name="Tsygankova S."/>
            <person name="Khrameeva E."/>
            <person name="Chekanov N."/>
            <person name="Fan G."/>
            <person name="Xiao A."/>
            <person name="Zhang H."/>
            <person name="Xu X."/>
            <person name="Yang H."/>
            <person name="Solovyev V."/>
            <person name="Lee S.M."/>
            <person name="Liu X."/>
            <person name="Afonnikov D.A."/>
            <person name="Skryabin K.G."/>
        </authorList>
    </citation>
    <scope>NUCLEOTIDE SEQUENCE [LARGE SCALE GENOMIC DNA]</scope>
    <source>
        <strain evidence="12">AK-0245</strain>
        <tissue evidence="12">Whole organism</tissue>
    </source>
</reference>
<name>A0A4S2LDD3_OPIFE</name>
<comment type="cofactor">
    <cofactor evidence="1">
        <name>Mn(2+)</name>
        <dbReference type="ChEBI" id="CHEBI:29035"/>
    </cofactor>
</comment>
<dbReference type="AlphaFoldDB" id="A0A4S2LDD3"/>
<sequence>MGAFLEKPKTEKSSDAGSGNGIRYGLSSMQGWRVEMEDAHVARVELSGPFKTWSYFGVFDGHAGARVSELCASKLLETILSTEEFKKLAQTDEQDLDITLLKRGVVNGFLTFDRELAFEDRDEKSGSTAVIAFITPTHIIMANCGDSRAMLVREDKPFLATEDHKPYLPIERKRISDAGGQVMLSRVNGSLAVSRSLGDFEYKQVYSRGATEQLVSPEPDVFVVERKPDRDQVLILACDGIWDVFENDALATYVLQRLRCVPNLDEVCQEILDTSLHKGSKDNMSVLLIALDGAPTVDPEAARKDGELDKAIRSIVMGVKIRAYESSGRPRRPAIFQIKYSGYSPVVSWSSEEIEIESPHAVEIFLKYVGLFSHACLCENLCDTGFPHADCRACTDFILFVSLSYT</sequence>
<dbReference type="STRING" id="147828.A0A4S2LDD3"/>
<evidence type="ECO:0000259" key="11">
    <source>
        <dbReference type="PROSITE" id="PS51746"/>
    </source>
</evidence>
<keyword evidence="8" id="KW-0464">Manganese</keyword>
<protein>
    <recommendedName>
        <fullName evidence="11">PPM-type phosphatase domain-containing protein</fullName>
    </recommendedName>
</protein>
<keyword evidence="5 9" id="KW-0378">Hydrolase</keyword>
<dbReference type="InterPro" id="IPR036457">
    <property type="entry name" value="PPM-type-like_dom_sf"/>
</dbReference>
<keyword evidence="4" id="KW-0479">Metal-binding</keyword>
<dbReference type="CDD" id="cd00143">
    <property type="entry name" value="PP2Cc"/>
    <property type="match status" value="1"/>
</dbReference>
<evidence type="ECO:0000256" key="9">
    <source>
        <dbReference type="RuleBase" id="RU003465"/>
    </source>
</evidence>
<evidence type="ECO:0000256" key="3">
    <source>
        <dbReference type="ARBA" id="ARBA00006702"/>
    </source>
</evidence>
<evidence type="ECO:0000256" key="10">
    <source>
        <dbReference type="SAM" id="MobiDB-lite"/>
    </source>
</evidence>
<evidence type="ECO:0000256" key="4">
    <source>
        <dbReference type="ARBA" id="ARBA00022723"/>
    </source>
</evidence>
<evidence type="ECO:0000313" key="13">
    <source>
        <dbReference type="Proteomes" id="UP000308267"/>
    </source>
</evidence>
<evidence type="ECO:0000256" key="6">
    <source>
        <dbReference type="ARBA" id="ARBA00022842"/>
    </source>
</evidence>
<dbReference type="PROSITE" id="PS01032">
    <property type="entry name" value="PPM_1"/>
    <property type="match status" value="1"/>
</dbReference>
<dbReference type="InterPro" id="IPR015655">
    <property type="entry name" value="PP2C"/>
</dbReference>
<dbReference type="SUPFAM" id="SSF81606">
    <property type="entry name" value="PP2C-like"/>
    <property type="match status" value="1"/>
</dbReference>
<comment type="cofactor">
    <cofactor evidence="2">
        <name>Mg(2+)</name>
        <dbReference type="ChEBI" id="CHEBI:18420"/>
    </cofactor>
</comment>
<dbReference type="GO" id="GO:0004722">
    <property type="term" value="F:protein serine/threonine phosphatase activity"/>
    <property type="evidence" value="ECO:0007669"/>
    <property type="project" value="InterPro"/>
</dbReference>
<keyword evidence="7 9" id="KW-0904">Protein phosphatase</keyword>
<feature type="region of interest" description="Disordered" evidence="10">
    <location>
        <begin position="1"/>
        <end position="21"/>
    </location>
</feature>
<evidence type="ECO:0000256" key="5">
    <source>
        <dbReference type="ARBA" id="ARBA00022801"/>
    </source>
</evidence>
<dbReference type="Proteomes" id="UP000308267">
    <property type="component" value="Unassembled WGS sequence"/>
</dbReference>
<dbReference type="SMART" id="SM00332">
    <property type="entry name" value="PP2Cc"/>
    <property type="match status" value="1"/>
</dbReference>
<keyword evidence="13" id="KW-1185">Reference proteome</keyword>
<evidence type="ECO:0000256" key="8">
    <source>
        <dbReference type="ARBA" id="ARBA00023211"/>
    </source>
</evidence>
<gene>
    <name evidence="12" type="ORF">CRM22_007963</name>
</gene>
<evidence type="ECO:0000256" key="1">
    <source>
        <dbReference type="ARBA" id="ARBA00001936"/>
    </source>
</evidence>
<organism evidence="12 13">
    <name type="scientific">Opisthorchis felineus</name>
    <dbReference type="NCBI Taxonomy" id="147828"/>
    <lineage>
        <taxon>Eukaryota</taxon>
        <taxon>Metazoa</taxon>
        <taxon>Spiralia</taxon>
        <taxon>Lophotrochozoa</taxon>
        <taxon>Platyhelminthes</taxon>
        <taxon>Trematoda</taxon>
        <taxon>Digenea</taxon>
        <taxon>Opisthorchiida</taxon>
        <taxon>Opisthorchiata</taxon>
        <taxon>Opisthorchiidae</taxon>
        <taxon>Opisthorchis</taxon>
    </lineage>
</organism>
<dbReference type="Pfam" id="PF00481">
    <property type="entry name" value="PP2C"/>
    <property type="match status" value="1"/>
</dbReference>
<comment type="caution">
    <text evidence="12">The sequence shown here is derived from an EMBL/GenBank/DDBJ whole genome shotgun (WGS) entry which is preliminary data.</text>
</comment>
<evidence type="ECO:0000256" key="2">
    <source>
        <dbReference type="ARBA" id="ARBA00001946"/>
    </source>
</evidence>